<name>A0A9D1V1L1_9BACT</name>
<reference evidence="1" key="1">
    <citation type="journal article" date="2021" name="PeerJ">
        <title>Extensive microbial diversity within the chicken gut microbiome revealed by metagenomics and culture.</title>
        <authorList>
            <person name="Gilroy R."/>
            <person name="Ravi A."/>
            <person name="Getino M."/>
            <person name="Pursley I."/>
            <person name="Horton D.L."/>
            <person name="Alikhan N.F."/>
            <person name="Baker D."/>
            <person name="Gharbi K."/>
            <person name="Hall N."/>
            <person name="Watson M."/>
            <person name="Adriaenssens E.M."/>
            <person name="Foster-Nyarko E."/>
            <person name="Jarju S."/>
            <person name="Secka A."/>
            <person name="Antonio M."/>
            <person name="Oren A."/>
            <person name="Chaudhuri R.R."/>
            <person name="La Ragione R."/>
            <person name="Hildebrand F."/>
            <person name="Pallen M.J."/>
        </authorList>
    </citation>
    <scope>NUCLEOTIDE SEQUENCE</scope>
    <source>
        <strain evidence="1">23274</strain>
    </source>
</reference>
<organism evidence="1 2">
    <name type="scientific">Candidatus Odoribacter faecigallinarum</name>
    <dbReference type="NCBI Taxonomy" id="2838706"/>
    <lineage>
        <taxon>Bacteria</taxon>
        <taxon>Pseudomonadati</taxon>
        <taxon>Bacteroidota</taxon>
        <taxon>Bacteroidia</taxon>
        <taxon>Bacteroidales</taxon>
        <taxon>Odoribacteraceae</taxon>
        <taxon>Odoribacter</taxon>
    </lineage>
</organism>
<gene>
    <name evidence="1" type="ORF">H9863_09980</name>
</gene>
<evidence type="ECO:0000313" key="2">
    <source>
        <dbReference type="Proteomes" id="UP000824202"/>
    </source>
</evidence>
<dbReference type="Proteomes" id="UP000824202">
    <property type="component" value="Unassembled WGS sequence"/>
</dbReference>
<reference evidence="1" key="2">
    <citation type="submission" date="2021-04" db="EMBL/GenBank/DDBJ databases">
        <authorList>
            <person name="Gilroy R."/>
        </authorList>
    </citation>
    <scope>NUCLEOTIDE SEQUENCE</scope>
    <source>
        <strain evidence="1">23274</strain>
    </source>
</reference>
<accession>A0A9D1V1L1</accession>
<proteinExistence type="predicted"/>
<dbReference type="AlphaFoldDB" id="A0A9D1V1L1"/>
<comment type="caution">
    <text evidence="1">The sequence shown here is derived from an EMBL/GenBank/DDBJ whole genome shotgun (WGS) entry which is preliminary data.</text>
</comment>
<dbReference type="EMBL" id="DXFT01000197">
    <property type="protein sequence ID" value="HIX04423.1"/>
    <property type="molecule type" value="Genomic_DNA"/>
</dbReference>
<sequence length="214" mass="24650">MKKLIVQIVLAVIIVFLGYKCVQSIMVPEKFKVIKEQRYEVIIQRLKDIRTAQEAYKEEYGKYTSSFDTLINFIKYDSIRVVRSIGSLTDDQLEQGMTEAQAIKEGIIIRDTVKVAAAGNVFPADYNADDLRYVPFTHRTHQFKMGTTSIWTDSGVEVPVFEAYVTNMVIFEDLREEYNEELLQENGERMRLNKFAGLKVGDLKEANNNVGNWE</sequence>
<evidence type="ECO:0000313" key="1">
    <source>
        <dbReference type="EMBL" id="HIX04423.1"/>
    </source>
</evidence>
<protein>
    <submittedName>
        <fullName evidence="1">Uncharacterized protein</fullName>
    </submittedName>
</protein>